<keyword evidence="4 12" id="KW-0808">Transferase</keyword>
<name>A0A6I3JE99_9ACTN</name>
<accession>A0A6I3JE99</accession>
<proteinExistence type="inferred from homology"/>
<dbReference type="Gene3D" id="3.90.550.10">
    <property type="entry name" value="Spore Coat Polysaccharide Biosynthesis Protein SpsA, Chain A"/>
    <property type="match status" value="1"/>
</dbReference>
<evidence type="ECO:0000256" key="2">
    <source>
        <dbReference type="ARBA" id="ARBA00022475"/>
    </source>
</evidence>
<evidence type="ECO:0000256" key="3">
    <source>
        <dbReference type="ARBA" id="ARBA00022676"/>
    </source>
</evidence>
<dbReference type="AlphaFoldDB" id="A0A6I3JE99"/>
<dbReference type="PANTHER" id="PTHR43646">
    <property type="entry name" value="GLYCOSYLTRANSFERASE"/>
    <property type="match status" value="1"/>
</dbReference>
<dbReference type="GO" id="GO:0005886">
    <property type="term" value="C:plasma membrane"/>
    <property type="evidence" value="ECO:0007669"/>
    <property type="project" value="UniProtKB-SubCell"/>
</dbReference>
<feature type="compositionally biased region" description="Pro residues" evidence="10">
    <location>
        <begin position="546"/>
        <end position="556"/>
    </location>
</feature>
<protein>
    <recommendedName>
        <fullName evidence="9">4,4'-diaponeurosporenoate glycosyltransferase</fullName>
    </recommendedName>
</protein>
<feature type="compositionally biased region" description="Low complexity" evidence="10">
    <location>
        <begin position="1"/>
        <end position="17"/>
    </location>
</feature>
<dbReference type="EMBL" id="WLCI01000015">
    <property type="protein sequence ID" value="MTB96375.1"/>
    <property type="molecule type" value="Genomic_DNA"/>
</dbReference>
<reference evidence="12 13" key="1">
    <citation type="submission" date="2019-10" db="EMBL/GenBank/DDBJ databases">
        <title>Nocardioides novel species isolated from the excrement of Marmot.</title>
        <authorList>
            <person name="Zhang G."/>
        </authorList>
    </citation>
    <scope>NUCLEOTIDE SEQUENCE [LARGE SCALE GENOMIC DNA]</scope>
    <source>
        <strain evidence="13">zg-579</strain>
    </source>
</reference>
<evidence type="ECO:0000256" key="7">
    <source>
        <dbReference type="ARBA" id="ARBA00037904"/>
    </source>
</evidence>
<evidence type="ECO:0000256" key="6">
    <source>
        <dbReference type="ARBA" id="ARBA00037281"/>
    </source>
</evidence>
<comment type="subcellular location">
    <subcellularLocation>
        <location evidence="1">Cell membrane</location>
    </subcellularLocation>
</comment>
<evidence type="ECO:0000256" key="8">
    <source>
        <dbReference type="ARBA" id="ARBA00038120"/>
    </source>
</evidence>
<keyword evidence="3" id="KW-0328">Glycosyltransferase</keyword>
<feature type="region of interest" description="Disordered" evidence="10">
    <location>
        <begin position="503"/>
        <end position="575"/>
    </location>
</feature>
<dbReference type="InterPro" id="IPR029044">
    <property type="entry name" value="Nucleotide-diphossugar_trans"/>
</dbReference>
<comment type="caution">
    <text evidence="12">The sequence shown here is derived from an EMBL/GenBank/DDBJ whole genome shotgun (WGS) entry which is preliminary data.</text>
</comment>
<evidence type="ECO:0000256" key="5">
    <source>
        <dbReference type="ARBA" id="ARBA00023136"/>
    </source>
</evidence>
<comment type="similarity">
    <text evidence="8">Belongs to the glycosyltransferase 2 family. CrtQ subfamily.</text>
</comment>
<feature type="domain" description="Glycosyltransferase 2-like" evidence="11">
    <location>
        <begin position="58"/>
        <end position="174"/>
    </location>
</feature>
<organism evidence="12 13">
    <name type="scientific">Nocardioides marmotae</name>
    <dbReference type="NCBI Taxonomy" id="2663857"/>
    <lineage>
        <taxon>Bacteria</taxon>
        <taxon>Bacillati</taxon>
        <taxon>Actinomycetota</taxon>
        <taxon>Actinomycetes</taxon>
        <taxon>Propionibacteriales</taxon>
        <taxon>Nocardioidaceae</taxon>
        <taxon>Nocardioides</taxon>
    </lineage>
</organism>
<dbReference type="PANTHER" id="PTHR43646:SF2">
    <property type="entry name" value="GLYCOSYLTRANSFERASE 2-LIKE DOMAIN-CONTAINING PROTEIN"/>
    <property type="match status" value="1"/>
</dbReference>
<keyword evidence="5" id="KW-0472">Membrane</keyword>
<evidence type="ECO:0000259" key="11">
    <source>
        <dbReference type="Pfam" id="PF00535"/>
    </source>
</evidence>
<dbReference type="Proteomes" id="UP000433406">
    <property type="component" value="Unassembled WGS sequence"/>
</dbReference>
<dbReference type="GO" id="GO:0016757">
    <property type="term" value="F:glycosyltransferase activity"/>
    <property type="evidence" value="ECO:0007669"/>
    <property type="project" value="UniProtKB-KW"/>
</dbReference>
<evidence type="ECO:0000256" key="1">
    <source>
        <dbReference type="ARBA" id="ARBA00004236"/>
    </source>
</evidence>
<dbReference type="SUPFAM" id="SSF53448">
    <property type="entry name" value="Nucleotide-diphospho-sugar transferases"/>
    <property type="match status" value="1"/>
</dbReference>
<evidence type="ECO:0000256" key="10">
    <source>
        <dbReference type="SAM" id="MobiDB-lite"/>
    </source>
</evidence>
<feature type="region of interest" description="Disordered" evidence="10">
    <location>
        <begin position="1"/>
        <end position="31"/>
    </location>
</feature>
<sequence>MARAAAGPAGDALPVGARRGGARRGGGVVSGQPRVRHNDWSVIEVPALGAWEPRLSVSVVVPAYRSETLLPIVLAGLAAQTYPSHLLEVVVANDGPDDLELPEVRPERTRIVRVASGWGRANACHTGALASDGDVLHWLDADMLVEREHVEAQLRWHHAIDHAVVLGHKWFVDPEPVLAAGPAAVRAAVADGSVATYFEGRPREPHEWVEQTYERTDDLRSAGPRALRTHVGATASLRRSLYDAAGGMDTSLVLGEDIDLGHRLAEVGAVFVPDRSARSWHLGPSHVMTQRDRVNDHNDPYLADRVPDLRPKRRPGRLYTVPYLEVVLDTRGQPHEAVCTVVDAVLASTLADLSVVLLGDWDALTDERRSPLTEPLLETRLVHASYVGDPRVRFLAELPEGRCPAMFRMTLPGAGWAPRQLALAAMLMHLERTHHGLRQVHCPDGSVVRIERTAAVSRAHLVADPGEDLDDVVDELFGSWWLEAEDAGFVAVADMRRPRLPGIAGPPLDPAESWRELHERPHPQARPRPNPNAAKAGTSPRAPQSGPRPDPAPEPDPAGTDRASLLARARRRLHR</sequence>
<dbReference type="Pfam" id="PF00535">
    <property type="entry name" value="Glycos_transf_2"/>
    <property type="match status" value="1"/>
</dbReference>
<evidence type="ECO:0000256" key="9">
    <source>
        <dbReference type="ARBA" id="ARBA00040345"/>
    </source>
</evidence>
<keyword evidence="2" id="KW-1003">Cell membrane</keyword>
<dbReference type="CDD" id="cd00761">
    <property type="entry name" value="Glyco_tranf_GTA_type"/>
    <property type="match status" value="1"/>
</dbReference>
<gene>
    <name evidence="12" type="ORF">GGQ22_14960</name>
</gene>
<comment type="function">
    <text evidence="6">Catalyzes the glycosylation of 4,4'-diaponeurosporenoate, i.e. the esterification of glucose at the C1'' position with the carboxyl group of 4,4'-diaponeurosporenic acid, to form glycosyl-4,4'-diaponeurosporenoate. This is a step in the biosynthesis of staphyloxanthin, an orange pigment present in most staphylococci strains.</text>
</comment>
<keyword evidence="13" id="KW-1185">Reference proteome</keyword>
<feature type="compositionally biased region" description="Basic and acidic residues" evidence="10">
    <location>
        <begin position="512"/>
        <end position="522"/>
    </location>
</feature>
<evidence type="ECO:0000256" key="4">
    <source>
        <dbReference type="ARBA" id="ARBA00022679"/>
    </source>
</evidence>
<dbReference type="InterPro" id="IPR001173">
    <property type="entry name" value="Glyco_trans_2-like"/>
</dbReference>
<comment type="pathway">
    <text evidence="7">Carotenoid biosynthesis; staphyloxanthin biosynthesis; staphyloxanthin from farnesyl diphosphate: step 4/5.</text>
</comment>
<evidence type="ECO:0000313" key="13">
    <source>
        <dbReference type="Proteomes" id="UP000433406"/>
    </source>
</evidence>
<evidence type="ECO:0000313" key="12">
    <source>
        <dbReference type="EMBL" id="MTB96375.1"/>
    </source>
</evidence>